<dbReference type="AlphaFoldDB" id="A0A4Y2KRT1"/>
<evidence type="ECO:0000256" key="2">
    <source>
        <dbReference type="ARBA" id="ARBA00024195"/>
    </source>
</evidence>
<dbReference type="InterPro" id="IPR051487">
    <property type="entry name" value="Ser/Thr_Proteases_Immune/Dev"/>
</dbReference>
<comment type="similarity">
    <text evidence="2">Belongs to the peptidase S1 family. CLIP subfamily.</text>
</comment>
<keyword evidence="5" id="KW-0378">Hydrolase</keyword>
<gene>
    <name evidence="5" type="primary">Prss38_0</name>
    <name evidence="5" type="ORF">AVEN_123320_1</name>
</gene>
<evidence type="ECO:0000313" key="6">
    <source>
        <dbReference type="Proteomes" id="UP000499080"/>
    </source>
</evidence>
<comment type="caution">
    <text evidence="5">The sequence shown here is derived from an EMBL/GenBank/DDBJ whole genome shotgun (WGS) entry which is preliminary data.</text>
</comment>
<dbReference type="InterPro" id="IPR043504">
    <property type="entry name" value="Peptidase_S1_PA_chymotrypsin"/>
</dbReference>
<dbReference type="CDD" id="cd00190">
    <property type="entry name" value="Tryp_SPc"/>
    <property type="match status" value="1"/>
</dbReference>
<sequence length="305" mass="34701">MSHRRKHFLVLLIFLLVSRTNCQKKSKMSKNCRRCGISPANKPSTGTSRKIINGIEIKQKNKYPWLVYINKEGELSCGGAIISDRFILTAAHCFLKGKAFKEQVCLQKKSTPKPCYLPTKEIKVGVLRHNGSYELFQVARIIPHPSFSINGRMGDIGLIKLKKSILCGTMSSPICLPYKNLNKYNKSLMVAGWGRYSEKNYERKLREGRMTQVHRKECLAGEDDPRTARRYLCAVGIRTDQKTCYGDSGSAIFAKFGQKYHALGITSFGFSQPNVLCSLDKPATFTKVYHYMKWIKKYVKNIPKP</sequence>
<dbReference type="PANTHER" id="PTHR24256">
    <property type="entry name" value="TRYPTASE-RELATED"/>
    <property type="match status" value="1"/>
</dbReference>
<proteinExistence type="inferred from homology"/>
<dbReference type="Pfam" id="PF00089">
    <property type="entry name" value="Trypsin"/>
    <property type="match status" value="1"/>
</dbReference>
<dbReference type="EMBL" id="BGPR01004877">
    <property type="protein sequence ID" value="GBN04367.1"/>
    <property type="molecule type" value="Genomic_DNA"/>
</dbReference>
<reference evidence="5 6" key="1">
    <citation type="journal article" date="2019" name="Sci. Rep.">
        <title>Orb-weaving spider Araneus ventricosus genome elucidates the spidroin gene catalogue.</title>
        <authorList>
            <person name="Kono N."/>
            <person name="Nakamura H."/>
            <person name="Ohtoshi R."/>
            <person name="Moran D.A.P."/>
            <person name="Shinohara A."/>
            <person name="Yoshida Y."/>
            <person name="Fujiwara M."/>
            <person name="Mori M."/>
            <person name="Tomita M."/>
            <person name="Arakawa K."/>
        </authorList>
    </citation>
    <scope>NUCLEOTIDE SEQUENCE [LARGE SCALE GENOMIC DNA]</scope>
</reference>
<dbReference type="SUPFAM" id="SSF50494">
    <property type="entry name" value="Trypsin-like serine proteases"/>
    <property type="match status" value="1"/>
</dbReference>
<dbReference type="Gene3D" id="2.40.10.10">
    <property type="entry name" value="Trypsin-like serine proteases"/>
    <property type="match status" value="1"/>
</dbReference>
<dbReference type="Proteomes" id="UP000499080">
    <property type="component" value="Unassembled WGS sequence"/>
</dbReference>
<keyword evidence="1" id="KW-1015">Disulfide bond</keyword>
<evidence type="ECO:0000313" key="5">
    <source>
        <dbReference type="EMBL" id="GBN04367.1"/>
    </source>
</evidence>
<organism evidence="5 6">
    <name type="scientific">Araneus ventricosus</name>
    <name type="common">Orbweaver spider</name>
    <name type="synonym">Epeira ventricosa</name>
    <dbReference type="NCBI Taxonomy" id="182803"/>
    <lineage>
        <taxon>Eukaryota</taxon>
        <taxon>Metazoa</taxon>
        <taxon>Ecdysozoa</taxon>
        <taxon>Arthropoda</taxon>
        <taxon>Chelicerata</taxon>
        <taxon>Arachnida</taxon>
        <taxon>Araneae</taxon>
        <taxon>Araneomorphae</taxon>
        <taxon>Entelegynae</taxon>
        <taxon>Araneoidea</taxon>
        <taxon>Araneidae</taxon>
        <taxon>Araneus</taxon>
    </lineage>
</organism>
<dbReference type="PROSITE" id="PS00134">
    <property type="entry name" value="TRYPSIN_HIS"/>
    <property type="match status" value="1"/>
</dbReference>
<dbReference type="PRINTS" id="PR00722">
    <property type="entry name" value="CHYMOTRYPSIN"/>
</dbReference>
<dbReference type="GO" id="GO:0006508">
    <property type="term" value="P:proteolysis"/>
    <property type="evidence" value="ECO:0007669"/>
    <property type="project" value="UniProtKB-KW"/>
</dbReference>
<keyword evidence="6" id="KW-1185">Reference proteome</keyword>
<dbReference type="GO" id="GO:0004252">
    <property type="term" value="F:serine-type endopeptidase activity"/>
    <property type="evidence" value="ECO:0007669"/>
    <property type="project" value="InterPro"/>
</dbReference>
<dbReference type="InterPro" id="IPR009003">
    <property type="entry name" value="Peptidase_S1_PA"/>
</dbReference>
<dbReference type="PROSITE" id="PS50240">
    <property type="entry name" value="TRYPSIN_DOM"/>
    <property type="match status" value="1"/>
</dbReference>
<dbReference type="InterPro" id="IPR001254">
    <property type="entry name" value="Trypsin_dom"/>
</dbReference>
<name>A0A4Y2KRT1_ARAVE</name>
<feature type="domain" description="Peptidase S1" evidence="4">
    <location>
        <begin position="51"/>
        <end position="300"/>
    </location>
</feature>
<keyword evidence="3" id="KW-0732">Signal</keyword>
<feature type="signal peptide" evidence="3">
    <location>
        <begin position="1"/>
        <end position="22"/>
    </location>
</feature>
<dbReference type="OrthoDB" id="6432550at2759"/>
<evidence type="ECO:0000256" key="3">
    <source>
        <dbReference type="SAM" id="SignalP"/>
    </source>
</evidence>
<protein>
    <submittedName>
        <fullName evidence="5">Serine protease 38</fullName>
    </submittedName>
</protein>
<dbReference type="SMART" id="SM00020">
    <property type="entry name" value="Tryp_SPc"/>
    <property type="match status" value="1"/>
</dbReference>
<dbReference type="InterPro" id="IPR001314">
    <property type="entry name" value="Peptidase_S1A"/>
</dbReference>
<feature type="chain" id="PRO_5021388967" evidence="3">
    <location>
        <begin position="23"/>
        <end position="305"/>
    </location>
</feature>
<evidence type="ECO:0000256" key="1">
    <source>
        <dbReference type="ARBA" id="ARBA00023157"/>
    </source>
</evidence>
<evidence type="ECO:0000259" key="4">
    <source>
        <dbReference type="PROSITE" id="PS50240"/>
    </source>
</evidence>
<keyword evidence="5" id="KW-0645">Protease</keyword>
<accession>A0A4Y2KRT1</accession>
<dbReference type="InterPro" id="IPR018114">
    <property type="entry name" value="TRYPSIN_HIS"/>
</dbReference>